<name>A0A098BYB9_9BACT</name>
<dbReference type="Pfam" id="PF00294">
    <property type="entry name" value="PfkB"/>
    <property type="match status" value="1"/>
</dbReference>
<dbReference type="InterPro" id="IPR029056">
    <property type="entry name" value="Ribokinase-like"/>
</dbReference>
<dbReference type="Gene3D" id="3.40.1190.20">
    <property type="match status" value="1"/>
</dbReference>
<dbReference type="Proteomes" id="UP000032417">
    <property type="component" value="Chromosome 1"/>
</dbReference>
<dbReference type="InterPro" id="IPR002173">
    <property type="entry name" value="Carboh/pur_kinase_PfkB_CS"/>
</dbReference>
<evidence type="ECO:0000256" key="3">
    <source>
        <dbReference type="ARBA" id="ARBA00022777"/>
    </source>
</evidence>
<keyword evidence="3" id="KW-0418">Kinase</keyword>
<dbReference type="PATRIC" id="fig|1562970.3.peg.895"/>
<dbReference type="GO" id="GO:0016301">
    <property type="term" value="F:kinase activity"/>
    <property type="evidence" value="ECO:0007669"/>
    <property type="project" value="UniProtKB-KW"/>
</dbReference>
<proteinExistence type="inferred from homology"/>
<dbReference type="SUPFAM" id="SSF53613">
    <property type="entry name" value="Ribokinase-like"/>
    <property type="match status" value="1"/>
</dbReference>
<gene>
    <name evidence="5" type="ORF">ING2E5B_0903</name>
</gene>
<evidence type="ECO:0000259" key="4">
    <source>
        <dbReference type="Pfam" id="PF00294"/>
    </source>
</evidence>
<evidence type="ECO:0000256" key="2">
    <source>
        <dbReference type="ARBA" id="ARBA00022679"/>
    </source>
</evidence>
<keyword evidence="6" id="KW-1185">Reference proteome</keyword>
<evidence type="ECO:0000313" key="6">
    <source>
        <dbReference type="Proteomes" id="UP000032417"/>
    </source>
</evidence>
<evidence type="ECO:0000256" key="1">
    <source>
        <dbReference type="ARBA" id="ARBA00010688"/>
    </source>
</evidence>
<protein>
    <recommendedName>
        <fullName evidence="4">Carbohydrate kinase PfkB domain-containing protein</fullName>
    </recommendedName>
</protein>
<dbReference type="PROSITE" id="PS00584">
    <property type="entry name" value="PFKB_KINASES_2"/>
    <property type="match status" value="1"/>
</dbReference>
<dbReference type="InterPro" id="IPR011611">
    <property type="entry name" value="PfkB_dom"/>
</dbReference>
<reference evidence="5 6" key="1">
    <citation type="submission" date="2014-08" db="EMBL/GenBank/DDBJ databases">
        <authorList>
            <person name="Wibberg D."/>
        </authorList>
    </citation>
    <scope>NUCLEOTIDE SEQUENCE [LARGE SCALE GENOMIC DNA]</scope>
    <source>
        <strain evidence="6">ING2-E5B</strain>
    </source>
</reference>
<dbReference type="PROSITE" id="PS00583">
    <property type="entry name" value="PFKB_KINASES_1"/>
    <property type="match status" value="1"/>
</dbReference>
<keyword evidence="2" id="KW-0808">Transferase</keyword>
<organism evidence="5 6">
    <name type="scientific">Fermentimonas caenicola</name>
    <dbReference type="NCBI Taxonomy" id="1562970"/>
    <lineage>
        <taxon>Bacteria</taxon>
        <taxon>Pseudomonadati</taxon>
        <taxon>Bacteroidota</taxon>
        <taxon>Bacteroidia</taxon>
        <taxon>Bacteroidales</taxon>
        <taxon>Dysgonomonadaceae</taxon>
        <taxon>Fermentimonas</taxon>
    </lineage>
</organism>
<dbReference type="InterPro" id="IPR050306">
    <property type="entry name" value="PfkB_Carbo_kinase"/>
</dbReference>
<evidence type="ECO:0000313" key="5">
    <source>
        <dbReference type="EMBL" id="CEA15665.1"/>
    </source>
</evidence>
<dbReference type="KEGG" id="pbt:ING2E5B_0903"/>
<dbReference type="PANTHER" id="PTHR43085:SF57">
    <property type="entry name" value="CARBOHYDRATE KINASE PFKB DOMAIN-CONTAINING PROTEIN"/>
    <property type="match status" value="1"/>
</dbReference>
<dbReference type="AlphaFoldDB" id="A0A098BYB9"/>
<dbReference type="CDD" id="cd01167">
    <property type="entry name" value="bac_FRK"/>
    <property type="match status" value="1"/>
</dbReference>
<comment type="similarity">
    <text evidence="1">Belongs to the carbohydrate kinase PfkB family.</text>
</comment>
<dbReference type="PANTHER" id="PTHR43085">
    <property type="entry name" value="HEXOKINASE FAMILY MEMBER"/>
    <property type="match status" value="1"/>
</dbReference>
<feature type="domain" description="Carbohydrate kinase PfkB" evidence="4">
    <location>
        <begin position="18"/>
        <end position="281"/>
    </location>
</feature>
<dbReference type="OrthoDB" id="9813569at2"/>
<dbReference type="HOGENOM" id="CLU_027634_6_3_10"/>
<accession>A0A098BYB9</accession>
<dbReference type="EMBL" id="LN515532">
    <property type="protein sequence ID" value="CEA15665.1"/>
    <property type="molecule type" value="Genomic_DNA"/>
</dbReference>
<sequence>MNNIIVGLGEILWDIFSDQKVLGGAPANFAYHVSQQGYKGYIVSSIGNDEFGSEIISLLKDKNLNYIIDINDYPTGVVNIKLNSYGEPQYEIVEDVAWENMLFTKEMEDLARKTSAVCFGTLAQRSLLSHNTINKFLNTVPENCIKIFDINLRQNFYSKSIIQGSLEKADILKLNDHEINVMAELYNMKEMKEQEICLKLKDLFSLEIVILTKGTNGSFIFSNNEISFLHTPKVNVVDTVGAGDAFTAAFITSYLKGKPIKEAHKSAVEVSAFVCRQQGAMPKF</sequence>
<dbReference type="STRING" id="1562970.ING2E5B_0903"/>